<dbReference type="AlphaFoldDB" id="A0AAE1TRG2"/>
<evidence type="ECO:0000256" key="5">
    <source>
        <dbReference type="ARBA" id="ARBA00023136"/>
    </source>
</evidence>
<evidence type="ECO:0000256" key="9">
    <source>
        <dbReference type="PROSITE-ProRule" id="PRU00124"/>
    </source>
</evidence>
<keyword evidence="12" id="KW-1185">Reference proteome</keyword>
<dbReference type="GO" id="GO:0005886">
    <property type="term" value="C:plasma membrane"/>
    <property type="evidence" value="ECO:0007669"/>
    <property type="project" value="TreeGrafter"/>
</dbReference>
<feature type="disulfide bond" evidence="9">
    <location>
        <begin position="193"/>
        <end position="208"/>
    </location>
</feature>
<dbReference type="SUPFAM" id="SSF57424">
    <property type="entry name" value="LDL receptor-like module"/>
    <property type="match status" value="6"/>
</dbReference>
<feature type="disulfide bond" evidence="9">
    <location>
        <begin position="263"/>
        <end position="281"/>
    </location>
</feature>
<feature type="disulfide bond" evidence="9">
    <location>
        <begin position="319"/>
        <end position="334"/>
    </location>
</feature>
<name>A0AAE1TRG2_9EUCA</name>
<dbReference type="InterPro" id="IPR023415">
    <property type="entry name" value="LDLR_class-A_CS"/>
</dbReference>
<dbReference type="Pfam" id="PF00057">
    <property type="entry name" value="Ldl_recept_a"/>
    <property type="match status" value="6"/>
</dbReference>
<feature type="region of interest" description="Disordered" evidence="10">
    <location>
        <begin position="28"/>
        <end position="53"/>
    </location>
</feature>
<gene>
    <name evidence="11" type="ORF">Pmani_031978</name>
</gene>
<feature type="disulfide bond" evidence="9">
    <location>
        <begin position="357"/>
        <end position="372"/>
    </location>
</feature>
<evidence type="ECO:0000256" key="6">
    <source>
        <dbReference type="ARBA" id="ARBA00023157"/>
    </source>
</evidence>
<comment type="subcellular location">
    <subcellularLocation>
        <location evidence="1">Membrane</location>
        <topology evidence="1">Single-pass membrane protein</topology>
    </subcellularLocation>
</comment>
<feature type="disulfide bond" evidence="9">
    <location>
        <begin position="338"/>
        <end position="350"/>
    </location>
</feature>
<dbReference type="EMBL" id="JAWZYT010004072">
    <property type="protein sequence ID" value="KAK4295458.1"/>
    <property type="molecule type" value="Genomic_DNA"/>
</dbReference>
<accession>A0AAE1TRG2</accession>
<feature type="disulfide bond" evidence="9">
    <location>
        <begin position="103"/>
        <end position="118"/>
    </location>
</feature>
<organism evidence="11 12">
    <name type="scientific">Petrolisthes manimaculis</name>
    <dbReference type="NCBI Taxonomy" id="1843537"/>
    <lineage>
        <taxon>Eukaryota</taxon>
        <taxon>Metazoa</taxon>
        <taxon>Ecdysozoa</taxon>
        <taxon>Arthropoda</taxon>
        <taxon>Crustacea</taxon>
        <taxon>Multicrustacea</taxon>
        <taxon>Malacostraca</taxon>
        <taxon>Eumalacostraca</taxon>
        <taxon>Eucarida</taxon>
        <taxon>Decapoda</taxon>
        <taxon>Pleocyemata</taxon>
        <taxon>Anomura</taxon>
        <taxon>Galatheoidea</taxon>
        <taxon>Porcellanidae</taxon>
        <taxon>Petrolisthes</taxon>
    </lineage>
</organism>
<dbReference type="InterPro" id="IPR036055">
    <property type="entry name" value="LDL_receptor-like_sf"/>
</dbReference>
<keyword evidence="8" id="KW-0325">Glycoprotein</keyword>
<comment type="caution">
    <text evidence="11">The sequence shown here is derived from an EMBL/GenBank/DDBJ whole genome shotgun (WGS) entry which is preliminary data.</text>
</comment>
<evidence type="ECO:0000256" key="1">
    <source>
        <dbReference type="ARBA" id="ARBA00004167"/>
    </source>
</evidence>
<dbReference type="InterPro" id="IPR002172">
    <property type="entry name" value="LDrepeatLR_classA_rpt"/>
</dbReference>
<keyword evidence="2" id="KW-0812">Transmembrane</keyword>
<protein>
    <submittedName>
        <fullName evidence="11">Uncharacterized protein</fullName>
    </submittedName>
</protein>
<keyword evidence="7" id="KW-0675">Receptor</keyword>
<dbReference type="Gene3D" id="4.10.400.10">
    <property type="entry name" value="Low-density Lipoprotein Receptor"/>
    <property type="match status" value="6"/>
</dbReference>
<keyword evidence="5" id="KW-0472">Membrane</keyword>
<dbReference type="InterPro" id="IPR051221">
    <property type="entry name" value="LDLR-related"/>
</dbReference>
<dbReference type="Proteomes" id="UP001292094">
    <property type="component" value="Unassembled WGS sequence"/>
</dbReference>
<feature type="disulfide bond" evidence="9">
    <location>
        <begin position="181"/>
        <end position="199"/>
    </location>
</feature>
<sequence length="407" mass="43906">MHYDCRHGIGSGINHFFLLYPSSSAGAAGGGEDGNDGNGEMVRDGDEGTWGNKKEVKRIQPPTHDSGMWFVVMVVVCCVCDADVLGCRDAAGECMCVGNELRCDGRLDCPGGEDERGCRREHCDGLPPIKANCTGPDQFNCSNGVYCVSVLWLCDGDFDCLDRSDEANCTKNMCKATDHRCGDGHCIYGNWVCDGEPDCSDESDERSCNTVSAASCGPGHVSCATEGRCVKDVYTCDGEDDCGDWSDEEDCPSVTCLAGDFRCESGKCINNHWVCDGGQDCPIGEDEFNCTIPTKDPDSKCEANMHACPTRCISVDWRCDGVDDCRDGSDEVGCEATCPPDHYTCAQSTCITSHRVCDGHHDCLLGDDELNCVEGDCEGRECSHTCHEETQACLCPEGFTLAHDNLT</sequence>
<evidence type="ECO:0000313" key="11">
    <source>
        <dbReference type="EMBL" id="KAK4295458.1"/>
    </source>
</evidence>
<feature type="disulfide bond" evidence="9">
    <location>
        <begin position="174"/>
        <end position="186"/>
    </location>
</feature>
<comment type="caution">
    <text evidence="9">Lacks conserved residue(s) required for the propagation of feature annotation.</text>
</comment>
<dbReference type="SMART" id="SM00192">
    <property type="entry name" value="LDLa"/>
    <property type="match status" value="7"/>
</dbReference>
<keyword evidence="6 9" id="KW-1015">Disulfide bond</keyword>
<keyword evidence="4" id="KW-1133">Transmembrane helix</keyword>
<evidence type="ECO:0000256" key="4">
    <source>
        <dbReference type="ARBA" id="ARBA00022989"/>
    </source>
</evidence>
<dbReference type="CDD" id="cd00112">
    <property type="entry name" value="LDLa"/>
    <property type="match status" value="6"/>
</dbReference>
<dbReference type="PRINTS" id="PR00261">
    <property type="entry name" value="LDLRECEPTOR"/>
</dbReference>
<proteinExistence type="predicted"/>
<feature type="disulfide bond" evidence="9">
    <location>
        <begin position="275"/>
        <end position="290"/>
    </location>
</feature>
<evidence type="ECO:0000256" key="3">
    <source>
        <dbReference type="ARBA" id="ARBA00022737"/>
    </source>
</evidence>
<keyword evidence="3" id="KW-0677">Repeat</keyword>
<dbReference type="PANTHER" id="PTHR22722">
    <property type="entry name" value="LOW-DENSITY LIPOPROTEIN RECEPTOR-RELATED PROTEIN 2-RELATED"/>
    <property type="match status" value="1"/>
</dbReference>
<feature type="disulfide bond" evidence="9">
    <location>
        <begin position="236"/>
        <end position="251"/>
    </location>
</feature>
<dbReference type="PROSITE" id="PS01209">
    <property type="entry name" value="LDLRA_1"/>
    <property type="match status" value="3"/>
</dbReference>
<dbReference type="PROSITE" id="PS50068">
    <property type="entry name" value="LDLRA_2"/>
    <property type="match status" value="7"/>
</dbReference>
<feature type="disulfide bond" evidence="9">
    <location>
        <begin position="345"/>
        <end position="363"/>
    </location>
</feature>
<evidence type="ECO:0000256" key="10">
    <source>
        <dbReference type="SAM" id="MobiDB-lite"/>
    </source>
</evidence>
<reference evidence="11" key="1">
    <citation type="submission" date="2023-11" db="EMBL/GenBank/DDBJ databases">
        <title>Genome assemblies of two species of porcelain crab, Petrolisthes cinctipes and Petrolisthes manimaculis (Anomura: Porcellanidae).</title>
        <authorList>
            <person name="Angst P."/>
        </authorList>
    </citation>
    <scope>NUCLEOTIDE SEQUENCE</scope>
    <source>
        <strain evidence="11">PB745_02</strain>
        <tissue evidence="11">Gill</tissue>
    </source>
</reference>
<feature type="disulfide bond" evidence="9">
    <location>
        <begin position="154"/>
        <end position="169"/>
    </location>
</feature>
<feature type="compositionally biased region" description="Basic and acidic residues" evidence="10">
    <location>
        <begin position="41"/>
        <end position="53"/>
    </location>
</feature>
<evidence type="ECO:0000256" key="8">
    <source>
        <dbReference type="ARBA" id="ARBA00023180"/>
    </source>
</evidence>
<dbReference type="GO" id="GO:0043235">
    <property type="term" value="C:receptor complex"/>
    <property type="evidence" value="ECO:0007669"/>
    <property type="project" value="TreeGrafter"/>
</dbReference>
<evidence type="ECO:0000313" key="12">
    <source>
        <dbReference type="Proteomes" id="UP001292094"/>
    </source>
</evidence>
<feature type="disulfide bond" evidence="9">
    <location>
        <begin position="256"/>
        <end position="268"/>
    </location>
</feature>
<evidence type="ECO:0000256" key="7">
    <source>
        <dbReference type="ARBA" id="ARBA00023170"/>
    </source>
</evidence>
<evidence type="ECO:0000256" key="2">
    <source>
        <dbReference type="ARBA" id="ARBA00022692"/>
    </source>
</evidence>